<dbReference type="CDD" id="cd09535">
    <property type="entry name" value="SAM_BOI-like_fungal"/>
    <property type="match status" value="1"/>
</dbReference>
<dbReference type="InterPro" id="IPR011993">
    <property type="entry name" value="PH-like_dom_sf"/>
</dbReference>
<dbReference type="InterPro" id="IPR001660">
    <property type="entry name" value="SAM"/>
</dbReference>
<evidence type="ECO:0000259" key="3">
    <source>
        <dbReference type="PROSITE" id="PS50105"/>
    </source>
</evidence>
<dbReference type="Pfam" id="PF07647">
    <property type="entry name" value="SAM_2"/>
    <property type="match status" value="1"/>
</dbReference>
<dbReference type="SUPFAM" id="SSF50729">
    <property type="entry name" value="PH domain-like"/>
    <property type="match status" value="1"/>
</dbReference>
<reference evidence="4 5" key="1">
    <citation type="journal article" date="2024" name="Commun. Biol.">
        <title>Comparative genomic analysis of thermophilic fungi reveals convergent evolutionary adaptations and gene losses.</title>
        <authorList>
            <person name="Steindorff A.S."/>
            <person name="Aguilar-Pontes M.V."/>
            <person name="Robinson A.J."/>
            <person name="Andreopoulos B."/>
            <person name="LaButti K."/>
            <person name="Kuo A."/>
            <person name="Mondo S."/>
            <person name="Riley R."/>
            <person name="Otillar R."/>
            <person name="Haridas S."/>
            <person name="Lipzen A."/>
            <person name="Grimwood J."/>
            <person name="Schmutz J."/>
            <person name="Clum A."/>
            <person name="Reid I.D."/>
            <person name="Moisan M.C."/>
            <person name="Butler G."/>
            <person name="Nguyen T.T.M."/>
            <person name="Dewar K."/>
            <person name="Conant G."/>
            <person name="Drula E."/>
            <person name="Henrissat B."/>
            <person name="Hansel C."/>
            <person name="Singer S."/>
            <person name="Hutchinson M.I."/>
            <person name="de Vries R.P."/>
            <person name="Natvig D.O."/>
            <person name="Powell A.J."/>
            <person name="Tsang A."/>
            <person name="Grigoriev I.V."/>
        </authorList>
    </citation>
    <scope>NUCLEOTIDE SEQUENCE [LARGE SCALE GENOMIC DNA]</scope>
    <source>
        <strain evidence="4 5">ATCC 24622</strain>
    </source>
</reference>
<feature type="domain" description="SAM" evidence="3">
    <location>
        <begin position="182"/>
        <end position="246"/>
    </location>
</feature>
<feature type="compositionally biased region" description="Low complexity" evidence="1">
    <location>
        <begin position="781"/>
        <end position="797"/>
    </location>
</feature>
<protein>
    <submittedName>
        <fullName evidence="4">Uncharacterized protein</fullName>
    </submittedName>
</protein>
<evidence type="ECO:0000256" key="1">
    <source>
        <dbReference type="SAM" id="MobiDB-lite"/>
    </source>
</evidence>
<keyword evidence="5" id="KW-1185">Reference proteome</keyword>
<feature type="compositionally biased region" description="Polar residues" evidence="1">
    <location>
        <begin position="562"/>
        <end position="584"/>
    </location>
</feature>
<comment type="caution">
    <text evidence="4">The sequence shown here is derived from an EMBL/GenBank/DDBJ whole genome shotgun (WGS) entry which is preliminary data.</text>
</comment>
<accession>A0ABR3XZ28</accession>
<feature type="region of interest" description="Disordered" evidence="1">
    <location>
        <begin position="54"/>
        <end position="74"/>
    </location>
</feature>
<feature type="compositionally biased region" description="Basic and acidic residues" evidence="1">
    <location>
        <begin position="8"/>
        <end position="20"/>
    </location>
</feature>
<feature type="region of interest" description="Disordered" evidence="1">
    <location>
        <begin position="1"/>
        <end position="20"/>
    </location>
</feature>
<dbReference type="Gene3D" id="2.30.29.30">
    <property type="entry name" value="Pleckstrin-homology domain (PH domain)/Phosphotyrosine-binding domain (PTB)"/>
    <property type="match status" value="1"/>
</dbReference>
<proteinExistence type="predicted"/>
<dbReference type="Gene3D" id="1.10.150.50">
    <property type="entry name" value="Transcription Factor, Ets-1"/>
    <property type="match status" value="1"/>
</dbReference>
<feature type="compositionally biased region" description="Low complexity" evidence="1">
    <location>
        <begin position="635"/>
        <end position="670"/>
    </location>
</feature>
<feature type="compositionally biased region" description="Basic residues" evidence="1">
    <location>
        <begin position="277"/>
        <end position="287"/>
    </location>
</feature>
<feature type="region of interest" description="Disordered" evidence="1">
    <location>
        <begin position="628"/>
        <end position="671"/>
    </location>
</feature>
<dbReference type="PROSITE" id="PS50105">
    <property type="entry name" value="SAM_DOMAIN"/>
    <property type="match status" value="1"/>
</dbReference>
<dbReference type="InterPro" id="IPR013761">
    <property type="entry name" value="SAM/pointed_sf"/>
</dbReference>
<dbReference type="InterPro" id="IPR001849">
    <property type="entry name" value="PH_domain"/>
</dbReference>
<feature type="region of interest" description="Disordered" evidence="1">
    <location>
        <begin position="246"/>
        <end position="292"/>
    </location>
</feature>
<sequence>MDTSQVGSHERPHREMLEKSRLLESLFRPPSLTQRPMSVTTEFMEDWEDEIISDLDDGENSPRASLNSSGGQRSITTLSSYDEIHTPRSSGHRPFFVFDSDGKQVEGPKGPHLFRSSVASEHSIEFQHALSLSPLTPKDPNPTTQFPVPIALDLTPLPKKKRDSGPFRFTVEELDTSNLSQWSPEMVAQQMLNAGVEQSACERFVENDITGAVLITLKFEDLRELGIPSFGVRTKIWDEIHNMRHIKPSEPAPETDIEDEPDREARREMRRQDSVKTLRRGRSKRPHKHDDVISPLESVSIVGIEQVMPKPHNCSKGEKCPKWQRNKRMMDAFLKDHPFVDTSAGVIMVAGDPGNPETAEAIMKSEDEVFRPVSDAIPSVVASSDVLGPGNIPTFQYLAEATLRNVQARDPQDNVRQFLDFQQQHVPCSSEVPPTPPFEIVPSNQPHQGLRSLPKLSIPSQAPLVPRTHPASAHPLTAYRHEETLSPEELTPTGVYRFGTPFSDMDVPLTAVPLGPVAREVSQSVPPDMNYRPQQAPPSRSMSRASGRRPSFPVLPALDENSIVTPATVKSPQSFAQRTASGQRPLQPPPRVQYPWTKPDHQIVEHAIPPVPGSNSVINVANGVATKTVTPRVPSSRTGTGSSTTSSSSSAASSGNQTSISSKSIGPPISYQGLMKKRKTKMLRHEWHEHYFTLRGTRLAMHKDVTATNRTLEYIDIDDYAIACSSLASGKLNAAFKAMSIRRGGGSSSAKDDVGAFSFQLIPQDQKGGVRLRKRESSAAGAGMFSSGASGNGSTSSLPGTSEGVNGTGKTHHFAVKSRDERIDWMRELMLAKAMKQKGEGFEVSVNGNMI</sequence>
<feature type="domain" description="PH" evidence="2">
    <location>
        <begin position="668"/>
        <end position="834"/>
    </location>
</feature>
<dbReference type="EMBL" id="JAZHXJ010000028">
    <property type="protein sequence ID" value="KAL1880797.1"/>
    <property type="molecule type" value="Genomic_DNA"/>
</dbReference>
<organism evidence="4 5">
    <name type="scientific">Phialemonium thermophilum</name>
    <dbReference type="NCBI Taxonomy" id="223376"/>
    <lineage>
        <taxon>Eukaryota</taxon>
        <taxon>Fungi</taxon>
        <taxon>Dikarya</taxon>
        <taxon>Ascomycota</taxon>
        <taxon>Pezizomycotina</taxon>
        <taxon>Sordariomycetes</taxon>
        <taxon>Sordariomycetidae</taxon>
        <taxon>Cephalothecales</taxon>
        <taxon>Cephalothecaceae</taxon>
        <taxon>Phialemonium</taxon>
    </lineage>
</organism>
<feature type="compositionally biased region" description="Acidic residues" evidence="1">
    <location>
        <begin position="253"/>
        <end position="262"/>
    </location>
</feature>
<dbReference type="SMART" id="SM00454">
    <property type="entry name" value="SAM"/>
    <property type="match status" value="1"/>
</dbReference>
<evidence type="ECO:0000259" key="2">
    <source>
        <dbReference type="PROSITE" id="PS50003"/>
    </source>
</evidence>
<dbReference type="Proteomes" id="UP001586593">
    <property type="component" value="Unassembled WGS sequence"/>
</dbReference>
<dbReference type="PROSITE" id="PS50003">
    <property type="entry name" value="PH_DOMAIN"/>
    <property type="match status" value="1"/>
</dbReference>
<gene>
    <name evidence="4" type="ORF">VTK73DRAFT_4967</name>
</gene>
<dbReference type="SMART" id="SM00233">
    <property type="entry name" value="PH"/>
    <property type="match status" value="1"/>
</dbReference>
<feature type="region of interest" description="Disordered" evidence="1">
    <location>
        <begin position="521"/>
        <end position="593"/>
    </location>
</feature>
<feature type="compositionally biased region" description="Polar residues" evidence="1">
    <location>
        <begin position="798"/>
        <end position="809"/>
    </location>
</feature>
<feature type="region of interest" description="Disordered" evidence="1">
    <location>
        <begin position="781"/>
        <end position="813"/>
    </location>
</feature>
<feature type="compositionally biased region" description="Polar residues" evidence="1">
    <location>
        <begin position="62"/>
        <end position="74"/>
    </location>
</feature>
<evidence type="ECO:0000313" key="4">
    <source>
        <dbReference type="EMBL" id="KAL1880797.1"/>
    </source>
</evidence>
<name>A0ABR3XZ28_9PEZI</name>
<feature type="compositionally biased region" description="Basic and acidic residues" evidence="1">
    <location>
        <begin position="263"/>
        <end position="276"/>
    </location>
</feature>
<dbReference type="SUPFAM" id="SSF47769">
    <property type="entry name" value="SAM/Pointed domain"/>
    <property type="match status" value="1"/>
</dbReference>
<evidence type="ECO:0000313" key="5">
    <source>
        <dbReference type="Proteomes" id="UP001586593"/>
    </source>
</evidence>